<gene>
    <name evidence="4" type="ORF">C7459_10784</name>
</gene>
<accession>A0A316DAK0</accession>
<dbReference type="InterPro" id="IPR020904">
    <property type="entry name" value="Sc_DH/Rdtase_CS"/>
</dbReference>
<reference evidence="4 5" key="1">
    <citation type="submission" date="2018-05" db="EMBL/GenBank/DDBJ databases">
        <title>Genomic Encyclopedia of Type Strains, Phase IV (KMG-IV): sequencing the most valuable type-strain genomes for metagenomic binning, comparative biology and taxonomic classification.</title>
        <authorList>
            <person name="Goeker M."/>
        </authorList>
    </citation>
    <scope>NUCLEOTIDE SEQUENCE [LARGE SCALE GENOMIC DNA]</scope>
    <source>
        <strain evidence="4 5">DSM 18773</strain>
    </source>
</reference>
<proteinExistence type="inferred from homology"/>
<evidence type="ECO:0000256" key="3">
    <source>
        <dbReference type="RuleBase" id="RU000363"/>
    </source>
</evidence>
<dbReference type="PIRSF" id="PIRSF000126">
    <property type="entry name" value="11-beta-HSD1"/>
    <property type="match status" value="1"/>
</dbReference>
<sequence>MAFKVQGQVAIITGASSGIGRASALQLAEAGFNVALGARQVEKLETLAAEIKGMTGREVFVMSLDVREEQQVSAFVTAVKNHFGRIDVLLNNAGLAKGVMPVIEESNVANWDAMLDTNVRGLLLMTREAVPHMIEGGNGHVINLGSIAGREAYAGGAVYCASKFAVRAITDALRQELLGKPVRITTVDPGMVETEFSVVRLGDKDKADAVYTNMTPLSAEDIADCVVYAATRPKHVNIDAIIVKPLDQAGAGKVARR</sequence>
<comment type="similarity">
    <text evidence="1 3">Belongs to the short-chain dehydrogenases/reductases (SDR) family.</text>
</comment>
<dbReference type="Proteomes" id="UP000245634">
    <property type="component" value="Unassembled WGS sequence"/>
</dbReference>
<keyword evidence="2" id="KW-0560">Oxidoreductase</keyword>
<evidence type="ECO:0000256" key="1">
    <source>
        <dbReference type="ARBA" id="ARBA00006484"/>
    </source>
</evidence>
<dbReference type="PANTHER" id="PTHR42901:SF1">
    <property type="entry name" value="ALCOHOL DEHYDROGENASE"/>
    <property type="match status" value="1"/>
</dbReference>
<dbReference type="PANTHER" id="PTHR42901">
    <property type="entry name" value="ALCOHOL DEHYDROGENASE"/>
    <property type="match status" value="1"/>
</dbReference>
<dbReference type="EMBL" id="QGGL01000007">
    <property type="protein sequence ID" value="PWK13417.1"/>
    <property type="molecule type" value="Genomic_DNA"/>
</dbReference>
<organism evidence="4 5">
    <name type="scientific">Tumebacillus permanentifrigoris</name>
    <dbReference type="NCBI Taxonomy" id="378543"/>
    <lineage>
        <taxon>Bacteria</taxon>
        <taxon>Bacillati</taxon>
        <taxon>Bacillota</taxon>
        <taxon>Bacilli</taxon>
        <taxon>Bacillales</taxon>
        <taxon>Alicyclobacillaceae</taxon>
        <taxon>Tumebacillus</taxon>
    </lineage>
</organism>
<dbReference type="FunFam" id="3.40.50.720:FF:000047">
    <property type="entry name" value="NADP-dependent L-serine/L-allo-threonine dehydrogenase"/>
    <property type="match status" value="1"/>
</dbReference>
<dbReference type="AlphaFoldDB" id="A0A316DAK0"/>
<dbReference type="PROSITE" id="PS00061">
    <property type="entry name" value="ADH_SHORT"/>
    <property type="match status" value="1"/>
</dbReference>
<dbReference type="RefSeq" id="WP_109688666.1">
    <property type="nucleotide sequence ID" value="NZ_QGGL01000007.1"/>
</dbReference>
<dbReference type="PRINTS" id="PR00080">
    <property type="entry name" value="SDRFAMILY"/>
</dbReference>
<evidence type="ECO:0000313" key="4">
    <source>
        <dbReference type="EMBL" id="PWK13417.1"/>
    </source>
</evidence>
<dbReference type="SUPFAM" id="SSF51735">
    <property type="entry name" value="NAD(P)-binding Rossmann-fold domains"/>
    <property type="match status" value="1"/>
</dbReference>
<dbReference type="InterPro" id="IPR002347">
    <property type="entry name" value="SDR_fam"/>
</dbReference>
<evidence type="ECO:0008006" key="6">
    <source>
        <dbReference type="Google" id="ProtNLM"/>
    </source>
</evidence>
<name>A0A316DAK0_9BACL</name>
<keyword evidence="5" id="KW-1185">Reference proteome</keyword>
<evidence type="ECO:0000256" key="2">
    <source>
        <dbReference type="ARBA" id="ARBA00023002"/>
    </source>
</evidence>
<evidence type="ECO:0000313" key="5">
    <source>
        <dbReference type="Proteomes" id="UP000245634"/>
    </source>
</evidence>
<dbReference type="InterPro" id="IPR036291">
    <property type="entry name" value="NAD(P)-bd_dom_sf"/>
</dbReference>
<dbReference type="Pfam" id="PF00106">
    <property type="entry name" value="adh_short"/>
    <property type="match status" value="1"/>
</dbReference>
<dbReference type="Gene3D" id="3.40.50.720">
    <property type="entry name" value="NAD(P)-binding Rossmann-like Domain"/>
    <property type="match status" value="1"/>
</dbReference>
<dbReference type="OrthoDB" id="9775296at2"/>
<dbReference type="GO" id="GO:0016616">
    <property type="term" value="F:oxidoreductase activity, acting on the CH-OH group of donors, NAD or NADP as acceptor"/>
    <property type="evidence" value="ECO:0007669"/>
    <property type="project" value="UniProtKB-ARBA"/>
</dbReference>
<comment type="caution">
    <text evidence="4">The sequence shown here is derived from an EMBL/GenBank/DDBJ whole genome shotgun (WGS) entry which is preliminary data.</text>
</comment>
<dbReference type="PRINTS" id="PR00081">
    <property type="entry name" value="GDHRDH"/>
</dbReference>
<protein>
    <recommendedName>
        <fullName evidence="6">NADP-dependent 3-hydroxy acid dehydrogenase YdfG</fullName>
    </recommendedName>
</protein>